<feature type="domain" description="Mub B2-like" evidence="3">
    <location>
        <begin position="334"/>
        <end position="429"/>
    </location>
</feature>
<reference evidence="4 6" key="1">
    <citation type="submission" date="2016-10" db="EMBL/GenBank/DDBJ databases">
        <authorList>
            <person name="Varghese N."/>
            <person name="Submissions S."/>
        </authorList>
    </citation>
    <scope>NUCLEOTIDE SEQUENCE [LARGE SCALE GENOMIC DNA]</scope>
    <source>
        <strain evidence="4 6">ATCC 43761</strain>
    </source>
</reference>
<evidence type="ECO:0000259" key="2">
    <source>
        <dbReference type="Pfam" id="PF17965"/>
    </source>
</evidence>
<sequence length="948" mass="103390">MAFSDNPVFNDIPDQTQIFKVTFRHGQTTVTPEKPGKPGQPINPNNPDGPKYPTGTGINDLEKSGKQIIHYVGAGEKTPKDNQQDTTFTRKITFDNVTEKIIDSGTWTPASHQFTVVNTPVVQGYVADVKAAGGFKATPADPEKTYIVTYQKIGKIIPVDQNDKPIPNAPTPEYKNDPNDPTKVIPDEDIPTVPGYEPKNPGQKVTPTNPTKDTEVPYVQNVVEGKIVVDYIDSDDHDAILATKTLTGKMGEKITYTTSAEIRNLTNKGYVLVKDGFTDSHDHSEFTKENDNQVYQVIFKHGTIDVTPENPGKPGQPINSNDPNGPKYPNDTGENSLKVVGRQIIKYVGAGANTPKDITTETTFTRHFVIDKVTGQIINKDTAWTPASHTFDVHQTPVVKGYVADAKEAGGFKATPADPEKTYTVTYKQVGKIVPVGPNGQPIPGAEQTPYKNDPDDPTSEFTKENDNHVYQVIFKHGLQPVNPDHPGKPGQPINPNDPDGPKYPTGSNEVTKTVTRTIDYVDNKGKTLHAPVVQTAHFTGAGVLDKVTGEWQTPIAWTGDGKLAGVASPEIAGYHIVRVSQDSSNNVNVAPVTVNEATKDYDVVVTYELNPTKPVIVAATGSVTYYDQTTKQDLKVVDLKGNVGEKITYTTQPTIDDYLNKGYKLVSSNFKDGAESFKKSGNKFTVVLEHGTIDVTPENPGKPGQPINPNDPDGPKYPNDTGENSLKVVGRQIIKYVGAGDQTPKDITTETTFTRHFVIDKVTGQIINKDTAWTPASHTFDIHQTPVVKGYVANAKEAGGFKATPADPEKTYTVTYQKIGKIIPVDQNGKPIPNAPTPEYKNDPDDPTKVMPNEPVPKIDGYTPSASNITPQDPTKDTPVIYNKNQTPVTPNELNNPEPTVPVTPTQPTTPEQPVTPTPVHPEKQQSCHGMKIRLFVHWVKAKMNIP</sequence>
<feature type="region of interest" description="Disordered" evidence="1">
    <location>
        <begin position="159"/>
        <end position="213"/>
    </location>
</feature>
<feature type="region of interest" description="Disordered" evidence="1">
    <location>
        <begin position="862"/>
        <end position="881"/>
    </location>
</feature>
<dbReference type="Pfam" id="PF17966">
    <property type="entry name" value="Muc_B2"/>
    <property type="match status" value="4"/>
</dbReference>
<feature type="domain" description="Mub B2-like" evidence="3">
    <location>
        <begin position="59"/>
        <end position="152"/>
    </location>
</feature>
<reference evidence="5" key="2">
    <citation type="journal article" date="2022" name="Food Funct.">
        <title>Lactobacillus kefiranofaciens ZW18 from Kefir enhances the anti-tumor effect of anti-programmed cell death 1 (PD-1) immunotherapy by modulating the gut microbiota.</title>
        <authorList>
            <person name="Zhao J."/>
            <person name="Wang Y."/>
            <person name="Wang J."/>
            <person name="Lv M."/>
            <person name="Zhou C."/>
            <person name="Jia L."/>
            <person name="Geng W."/>
        </authorList>
    </citation>
    <scope>NUCLEOTIDE SEQUENCE</scope>
    <source>
        <strain evidence="5">ZW18</strain>
    </source>
</reference>
<evidence type="ECO:0000256" key="1">
    <source>
        <dbReference type="SAM" id="MobiDB-lite"/>
    </source>
</evidence>
<feature type="region of interest" description="Disordered" evidence="1">
    <location>
        <begin position="304"/>
        <end position="332"/>
    </location>
</feature>
<feature type="compositionally biased region" description="Low complexity" evidence="1">
    <location>
        <begin position="898"/>
        <end position="914"/>
    </location>
</feature>
<protein>
    <recommendedName>
        <fullName evidence="8">Mucus binding protein</fullName>
    </recommendedName>
</protein>
<feature type="region of interest" description="Disordered" evidence="1">
    <location>
        <begin position="26"/>
        <end position="52"/>
    </location>
</feature>
<reference evidence="5" key="3">
    <citation type="submission" date="2023-04" db="EMBL/GenBank/DDBJ databases">
        <authorList>
            <person name="Wang Y."/>
        </authorList>
    </citation>
    <scope>NUCLEOTIDE SEQUENCE</scope>
    <source>
        <strain evidence="5">ZW18</strain>
    </source>
</reference>
<dbReference type="Proteomes" id="UP000181860">
    <property type="component" value="Unassembled WGS sequence"/>
</dbReference>
<feature type="domain" description="Mucin binding" evidence="2">
    <location>
        <begin position="623"/>
        <end position="691"/>
    </location>
</feature>
<accession>A0AAX3UGV0</accession>
<evidence type="ECO:0000313" key="7">
    <source>
        <dbReference type="Proteomes" id="UP001242513"/>
    </source>
</evidence>
<feature type="region of interest" description="Disordered" evidence="1">
    <location>
        <begin position="479"/>
        <end position="510"/>
    </location>
</feature>
<evidence type="ECO:0000259" key="3">
    <source>
        <dbReference type="Pfam" id="PF17966"/>
    </source>
</evidence>
<feature type="compositionally biased region" description="Polar residues" evidence="1">
    <location>
        <begin position="865"/>
        <end position="874"/>
    </location>
</feature>
<feature type="domain" description="Mub B2-like" evidence="3">
    <location>
        <begin position="724"/>
        <end position="819"/>
    </location>
</feature>
<dbReference type="InterPro" id="IPR041558">
    <property type="entry name" value="MucBP_2"/>
</dbReference>
<evidence type="ECO:0000313" key="6">
    <source>
        <dbReference type="Proteomes" id="UP000181860"/>
    </source>
</evidence>
<feature type="region of interest" description="Disordered" evidence="1">
    <location>
        <begin position="826"/>
        <end position="849"/>
    </location>
</feature>
<evidence type="ECO:0000313" key="4">
    <source>
        <dbReference type="EMBL" id="SDA50329.1"/>
    </source>
</evidence>
<dbReference type="EMBL" id="CP123735">
    <property type="protein sequence ID" value="WGO86778.1"/>
    <property type="molecule type" value="Genomic_DNA"/>
</dbReference>
<organism evidence="5 7">
    <name type="scientific">Lactobacillus kefiranofaciens</name>
    <dbReference type="NCBI Taxonomy" id="267818"/>
    <lineage>
        <taxon>Bacteria</taxon>
        <taxon>Bacillati</taxon>
        <taxon>Bacillota</taxon>
        <taxon>Bacilli</taxon>
        <taxon>Lactobacillales</taxon>
        <taxon>Lactobacillaceae</taxon>
        <taxon>Lactobacillus</taxon>
    </lineage>
</organism>
<dbReference type="AlphaFoldDB" id="A0AAX3UGV0"/>
<dbReference type="InterPro" id="IPR041495">
    <property type="entry name" value="Mub_B2"/>
</dbReference>
<gene>
    <name evidence="5" type="ORF">QEJ78_04915</name>
    <name evidence="4" type="ORF">SAMN02983011_00961</name>
</gene>
<feature type="domain" description="Mub B2-like" evidence="3">
    <location>
        <begin position="508"/>
        <end position="610"/>
    </location>
</feature>
<evidence type="ECO:0000313" key="5">
    <source>
        <dbReference type="EMBL" id="WGO86778.1"/>
    </source>
</evidence>
<dbReference type="Gene3D" id="2.60.40.4300">
    <property type="match status" value="4"/>
</dbReference>
<feature type="domain" description="Mucin binding" evidence="2">
    <location>
        <begin position="226"/>
        <end position="301"/>
    </location>
</feature>
<feature type="compositionally biased region" description="Polar residues" evidence="1">
    <location>
        <begin position="887"/>
        <end position="896"/>
    </location>
</feature>
<feature type="region of interest" description="Disordered" evidence="1">
    <location>
        <begin position="694"/>
        <end position="722"/>
    </location>
</feature>
<dbReference type="Pfam" id="PF17965">
    <property type="entry name" value="MucBP_2"/>
    <property type="match status" value="2"/>
</dbReference>
<feature type="region of interest" description="Disordered" evidence="1">
    <location>
        <begin position="435"/>
        <end position="463"/>
    </location>
</feature>
<dbReference type="RefSeq" id="WP_049775952.1">
    <property type="nucleotide sequence ID" value="NZ_CP123735.1"/>
</dbReference>
<dbReference type="Proteomes" id="UP001242513">
    <property type="component" value="Chromosome"/>
</dbReference>
<keyword evidence="6" id="KW-1185">Reference proteome</keyword>
<name>A0AAX3UGV0_9LACO</name>
<evidence type="ECO:0008006" key="8">
    <source>
        <dbReference type="Google" id="ProtNLM"/>
    </source>
</evidence>
<dbReference type="EMBL" id="FMXC01000008">
    <property type="protein sequence ID" value="SDA50329.1"/>
    <property type="molecule type" value="Genomic_DNA"/>
</dbReference>
<proteinExistence type="predicted"/>
<dbReference type="Gene3D" id="3.10.20.470">
    <property type="match status" value="2"/>
</dbReference>
<feature type="region of interest" description="Disordered" evidence="1">
    <location>
        <begin position="887"/>
        <end position="927"/>
    </location>
</feature>